<accession>A0A0V8D7H0</accession>
<organism evidence="1 2">
    <name type="scientific">Lactococcus lactis subsp. lactis</name>
    <name type="common">Streptococcus lactis</name>
    <dbReference type="NCBI Taxonomy" id="1360"/>
    <lineage>
        <taxon>Bacteria</taxon>
        <taxon>Bacillati</taxon>
        <taxon>Bacillota</taxon>
        <taxon>Bacilli</taxon>
        <taxon>Lactobacillales</taxon>
        <taxon>Streptococcaceae</taxon>
        <taxon>Lactococcus</taxon>
    </lineage>
</organism>
<dbReference type="PATRIC" id="fig|1360.106.peg.906"/>
<name>A0A0V8D7H0_LACLL</name>
<dbReference type="EMBL" id="LKLP01000073">
    <property type="protein sequence ID" value="KSU09501.1"/>
    <property type="molecule type" value="Genomic_DNA"/>
</dbReference>
<proteinExistence type="predicted"/>
<dbReference type="AlphaFoldDB" id="A0A0V8D7H0"/>
<protein>
    <submittedName>
        <fullName evidence="1">Cardiolipin synthetase</fullName>
    </submittedName>
</protein>
<dbReference type="Proteomes" id="UP000054230">
    <property type="component" value="Unassembled WGS sequence"/>
</dbReference>
<evidence type="ECO:0000313" key="1">
    <source>
        <dbReference type="EMBL" id="KSU09501.1"/>
    </source>
</evidence>
<evidence type="ECO:0000313" key="2">
    <source>
        <dbReference type="Proteomes" id="UP000054230"/>
    </source>
</evidence>
<gene>
    <name evidence="1" type="ORF">LMG8520_1401</name>
</gene>
<comment type="caution">
    <text evidence="1">The sequence shown here is derived from an EMBL/GenBank/DDBJ whole genome shotgun (WGS) entry which is preliminary data.</text>
</comment>
<sequence length="60" mass="7279">MQLCFEANVVIYDYDISQKLRNDFMKDLKLRRPLTLERYEERSKLVRFKEGLARLIAPML</sequence>
<reference evidence="2" key="1">
    <citation type="submission" date="2015-10" db="EMBL/GenBank/DDBJ databases">
        <title>Draft Genome Sequences of 11 Lactococcus lactis subspecies cremoris strains.</title>
        <authorList>
            <person name="Wels M."/>
            <person name="Backus L."/>
            <person name="Boekhorst J."/>
            <person name="Dijkstra A."/>
            <person name="Beerthuizen M."/>
            <person name="Kelly W."/>
            <person name="Siezen R."/>
            <person name="Bachmann H."/>
            <person name="Van Hijum S."/>
        </authorList>
    </citation>
    <scope>NUCLEOTIDE SEQUENCE [LARGE SCALE GENOMIC DNA]</scope>
    <source>
        <strain evidence="2">LMG8520</strain>
    </source>
</reference>